<evidence type="ECO:0000256" key="2">
    <source>
        <dbReference type="ARBA" id="ARBA00022723"/>
    </source>
</evidence>
<dbReference type="PANTHER" id="PTHR31313">
    <property type="entry name" value="TY1 ENHANCER ACTIVATOR"/>
    <property type="match status" value="1"/>
</dbReference>
<keyword evidence="7" id="KW-0539">Nucleus</keyword>
<evidence type="ECO:0000313" key="10">
    <source>
        <dbReference type="EMBL" id="KAF2716567.1"/>
    </source>
</evidence>
<name>A0A9P4PX62_9PEZI</name>
<dbReference type="GO" id="GO:0008270">
    <property type="term" value="F:zinc ion binding"/>
    <property type="evidence" value="ECO:0007669"/>
    <property type="project" value="InterPro"/>
</dbReference>
<keyword evidence="4" id="KW-0805">Transcription regulation</keyword>
<evidence type="ECO:0000256" key="4">
    <source>
        <dbReference type="ARBA" id="ARBA00023015"/>
    </source>
</evidence>
<dbReference type="InterPro" id="IPR036864">
    <property type="entry name" value="Zn2-C6_fun-type_DNA-bd_sf"/>
</dbReference>
<evidence type="ECO:0000256" key="3">
    <source>
        <dbReference type="ARBA" id="ARBA00022833"/>
    </source>
</evidence>
<evidence type="ECO:0000256" key="6">
    <source>
        <dbReference type="ARBA" id="ARBA00023163"/>
    </source>
</evidence>
<dbReference type="GO" id="GO:0003677">
    <property type="term" value="F:DNA binding"/>
    <property type="evidence" value="ECO:0007669"/>
    <property type="project" value="UniProtKB-KW"/>
</dbReference>
<dbReference type="AlphaFoldDB" id="A0A9P4PX62"/>
<evidence type="ECO:0000259" key="9">
    <source>
        <dbReference type="PROSITE" id="PS50048"/>
    </source>
</evidence>
<protein>
    <recommendedName>
        <fullName evidence="9">Zn(2)-C6 fungal-type domain-containing protein</fullName>
    </recommendedName>
</protein>
<comment type="caution">
    <text evidence="10">The sequence shown here is derived from an EMBL/GenBank/DDBJ whole genome shotgun (WGS) entry which is preliminary data.</text>
</comment>
<dbReference type="EMBL" id="MU003869">
    <property type="protein sequence ID" value="KAF2716567.1"/>
    <property type="molecule type" value="Genomic_DNA"/>
</dbReference>
<keyword evidence="11" id="KW-1185">Reference proteome</keyword>
<dbReference type="SMART" id="SM00066">
    <property type="entry name" value="GAL4"/>
    <property type="match status" value="1"/>
</dbReference>
<keyword evidence="2" id="KW-0479">Metal-binding</keyword>
<dbReference type="Gene3D" id="4.10.240.10">
    <property type="entry name" value="Zn(2)-C6 fungal-type DNA-binding domain"/>
    <property type="match status" value="1"/>
</dbReference>
<evidence type="ECO:0000313" key="11">
    <source>
        <dbReference type="Proteomes" id="UP000799441"/>
    </source>
</evidence>
<evidence type="ECO:0000256" key="8">
    <source>
        <dbReference type="SAM" id="MobiDB-lite"/>
    </source>
</evidence>
<keyword evidence="6" id="KW-0804">Transcription</keyword>
<accession>A0A9P4PX62</accession>
<reference evidence="10" key="1">
    <citation type="journal article" date="2020" name="Stud. Mycol.">
        <title>101 Dothideomycetes genomes: a test case for predicting lifestyles and emergence of pathogens.</title>
        <authorList>
            <person name="Haridas S."/>
            <person name="Albert R."/>
            <person name="Binder M."/>
            <person name="Bloem J."/>
            <person name="Labutti K."/>
            <person name="Salamov A."/>
            <person name="Andreopoulos B."/>
            <person name="Baker S."/>
            <person name="Barry K."/>
            <person name="Bills G."/>
            <person name="Bluhm B."/>
            <person name="Cannon C."/>
            <person name="Castanera R."/>
            <person name="Culley D."/>
            <person name="Daum C."/>
            <person name="Ezra D."/>
            <person name="Gonzalez J."/>
            <person name="Henrissat B."/>
            <person name="Kuo A."/>
            <person name="Liang C."/>
            <person name="Lipzen A."/>
            <person name="Lutzoni F."/>
            <person name="Magnuson J."/>
            <person name="Mondo S."/>
            <person name="Nolan M."/>
            <person name="Ohm R."/>
            <person name="Pangilinan J."/>
            <person name="Park H.-J."/>
            <person name="Ramirez L."/>
            <person name="Alfaro M."/>
            <person name="Sun H."/>
            <person name="Tritt A."/>
            <person name="Yoshinaga Y."/>
            <person name="Zwiers L.-H."/>
            <person name="Turgeon B."/>
            <person name="Goodwin S."/>
            <person name="Spatafora J."/>
            <person name="Crous P."/>
            <person name="Grigoriev I."/>
        </authorList>
    </citation>
    <scope>NUCLEOTIDE SEQUENCE</scope>
    <source>
        <strain evidence="10">CBS 116435</strain>
    </source>
</reference>
<keyword evidence="5" id="KW-0238">DNA-binding</keyword>
<dbReference type="GO" id="GO:0000981">
    <property type="term" value="F:DNA-binding transcription factor activity, RNA polymerase II-specific"/>
    <property type="evidence" value="ECO:0007669"/>
    <property type="project" value="InterPro"/>
</dbReference>
<sequence length="771" mass="85547">MNTSDCELAVSRAPRRNVTTACEACRESKIKCDAVAPRCTTCVKKDRGCRYRGGRDKRRISFRPTLTVLHRHIETLTNALVAAGIPIPSLDEDGKSLVNNAFDAVGLSKLESGLVTNGGSGGRSSHITISHEQRRQDPSDEVGLEEVRVNVPAFGGATLPDQTSAADAIKVNMPDATCFTDWSNVSWEDAISPDWPWTGLLAADTGFGQGLGTFLPFAQDELVSSKIGGAPMAVDEENQREDEFELEIVNQVAARFGSLRIATDGKLRYFGTPANANLVGSDRAPRAQDVHARTTEKDNIQLLHISGLNQVIPSDLEDRLLNRFFAWHNLCHPVVDDSSFWAFRRDGMVGDEKSAQYTSTLVNAMCAIGASHEPKYSADMVTFPRALPDFFADRAKCLLETELDSPCVATVQALLLMSSYEVGVERIARSWLYSGMAMRLCFDLGLHLDAQPYVERGILSVAEAATRQKTFWSSYIINYRASFNLGRPFTLDKSEITVHRPCNASNISQDDMSLLPSLPSSGVDFHGVPDLVQSGGPLPLAAVIVEKRIELCDLVEPIARALYGNVNIPISSLLDISVTATDAMFQWRQQLDAVLQQFSEINAEPMPQALVLQLEYHYLQILVHRPWTSRRLQPTPMRARGYKHARTTCIESASSIARLLEVYEHSFGFRHLDVETLQVLPSAALILIFATISPQESTAEGESIPRYLSTVLRALDECGRYHSCARNHLESLLIVRRQWHSAFDQRKRKIRSPRPSRDADIMDSLYKRARG</sequence>
<dbReference type="SMART" id="SM00906">
    <property type="entry name" value="Fungal_trans"/>
    <property type="match status" value="1"/>
</dbReference>
<dbReference type="PROSITE" id="PS00463">
    <property type="entry name" value="ZN2_CY6_FUNGAL_1"/>
    <property type="match status" value="1"/>
</dbReference>
<keyword evidence="3" id="KW-0862">Zinc</keyword>
<evidence type="ECO:0000256" key="7">
    <source>
        <dbReference type="ARBA" id="ARBA00023242"/>
    </source>
</evidence>
<feature type="region of interest" description="Disordered" evidence="8">
    <location>
        <begin position="116"/>
        <end position="140"/>
    </location>
</feature>
<dbReference type="OrthoDB" id="2154091at2759"/>
<dbReference type="InterPro" id="IPR001138">
    <property type="entry name" value="Zn2Cys6_DnaBD"/>
</dbReference>
<dbReference type="CDD" id="cd00067">
    <property type="entry name" value="GAL4"/>
    <property type="match status" value="1"/>
</dbReference>
<organism evidence="10 11">
    <name type="scientific">Polychaeton citri CBS 116435</name>
    <dbReference type="NCBI Taxonomy" id="1314669"/>
    <lineage>
        <taxon>Eukaryota</taxon>
        <taxon>Fungi</taxon>
        <taxon>Dikarya</taxon>
        <taxon>Ascomycota</taxon>
        <taxon>Pezizomycotina</taxon>
        <taxon>Dothideomycetes</taxon>
        <taxon>Dothideomycetidae</taxon>
        <taxon>Capnodiales</taxon>
        <taxon>Capnodiaceae</taxon>
        <taxon>Polychaeton</taxon>
    </lineage>
</organism>
<dbReference type="PROSITE" id="PS50048">
    <property type="entry name" value="ZN2_CY6_FUNGAL_2"/>
    <property type="match status" value="1"/>
</dbReference>
<dbReference type="InterPro" id="IPR051615">
    <property type="entry name" value="Transcr_Regulatory_Elem"/>
</dbReference>
<dbReference type="SUPFAM" id="SSF57701">
    <property type="entry name" value="Zn2/Cys6 DNA-binding domain"/>
    <property type="match status" value="1"/>
</dbReference>
<dbReference type="Proteomes" id="UP000799441">
    <property type="component" value="Unassembled WGS sequence"/>
</dbReference>
<gene>
    <name evidence="10" type="ORF">K431DRAFT_289305</name>
</gene>
<dbReference type="Pfam" id="PF00172">
    <property type="entry name" value="Zn_clus"/>
    <property type="match status" value="1"/>
</dbReference>
<dbReference type="PANTHER" id="PTHR31313:SF77">
    <property type="entry name" value="ZN(II)2CYS6 TRANSCRIPTION FACTOR (EUROFUNG)"/>
    <property type="match status" value="1"/>
</dbReference>
<proteinExistence type="predicted"/>
<dbReference type="CDD" id="cd12148">
    <property type="entry name" value="fungal_TF_MHR"/>
    <property type="match status" value="1"/>
</dbReference>
<dbReference type="InterPro" id="IPR007219">
    <property type="entry name" value="XnlR_reg_dom"/>
</dbReference>
<evidence type="ECO:0000256" key="1">
    <source>
        <dbReference type="ARBA" id="ARBA00004123"/>
    </source>
</evidence>
<dbReference type="GO" id="GO:0006351">
    <property type="term" value="P:DNA-templated transcription"/>
    <property type="evidence" value="ECO:0007669"/>
    <property type="project" value="InterPro"/>
</dbReference>
<feature type="domain" description="Zn(2)-C6 fungal-type" evidence="9">
    <location>
        <begin position="21"/>
        <end position="51"/>
    </location>
</feature>
<dbReference type="GO" id="GO:0005634">
    <property type="term" value="C:nucleus"/>
    <property type="evidence" value="ECO:0007669"/>
    <property type="project" value="UniProtKB-SubCell"/>
</dbReference>
<feature type="compositionally biased region" description="Basic and acidic residues" evidence="8">
    <location>
        <begin position="129"/>
        <end position="138"/>
    </location>
</feature>
<dbReference type="Pfam" id="PF04082">
    <property type="entry name" value="Fungal_trans"/>
    <property type="match status" value="1"/>
</dbReference>
<comment type="subcellular location">
    <subcellularLocation>
        <location evidence="1">Nucleus</location>
    </subcellularLocation>
</comment>
<evidence type="ECO:0000256" key="5">
    <source>
        <dbReference type="ARBA" id="ARBA00023125"/>
    </source>
</evidence>